<proteinExistence type="predicted"/>
<dbReference type="Gene3D" id="3.30.160.60">
    <property type="entry name" value="Classic Zinc Finger"/>
    <property type="match status" value="1"/>
</dbReference>
<dbReference type="Proteomes" id="UP001652582">
    <property type="component" value="Chromosome 18"/>
</dbReference>
<keyword evidence="3 4" id="KW-0862">Zinc</keyword>
<evidence type="ECO:0000259" key="5">
    <source>
        <dbReference type="PROSITE" id="PS50103"/>
    </source>
</evidence>
<dbReference type="PANTHER" id="PTHR16465:SF0">
    <property type="entry name" value="ZINC FINGER MATRIN-TYPE PROTEIN 5"/>
    <property type="match status" value="1"/>
</dbReference>
<accession>A0A6J1NF58</accession>
<dbReference type="PANTHER" id="PTHR16465">
    <property type="entry name" value="NUCLEASE-RELATED"/>
    <property type="match status" value="1"/>
</dbReference>
<name>A0A6J1NF58_BICAN</name>
<organism evidence="6 7">
    <name type="scientific">Bicyclus anynana</name>
    <name type="common">Squinting bush brown butterfly</name>
    <dbReference type="NCBI Taxonomy" id="110368"/>
    <lineage>
        <taxon>Eukaryota</taxon>
        <taxon>Metazoa</taxon>
        <taxon>Ecdysozoa</taxon>
        <taxon>Arthropoda</taxon>
        <taxon>Hexapoda</taxon>
        <taxon>Insecta</taxon>
        <taxon>Pterygota</taxon>
        <taxon>Neoptera</taxon>
        <taxon>Endopterygota</taxon>
        <taxon>Lepidoptera</taxon>
        <taxon>Glossata</taxon>
        <taxon>Ditrysia</taxon>
        <taxon>Papilionoidea</taxon>
        <taxon>Nymphalidae</taxon>
        <taxon>Satyrinae</taxon>
        <taxon>Satyrini</taxon>
        <taxon>Mycalesina</taxon>
        <taxon>Bicyclus</taxon>
    </lineage>
</organism>
<dbReference type="SUPFAM" id="SSF57667">
    <property type="entry name" value="beta-beta-alpha zinc fingers"/>
    <property type="match status" value="1"/>
</dbReference>
<evidence type="ECO:0000256" key="4">
    <source>
        <dbReference type="PROSITE-ProRule" id="PRU00723"/>
    </source>
</evidence>
<dbReference type="AlphaFoldDB" id="A0A6J1NF58"/>
<reference evidence="7" key="1">
    <citation type="submission" date="2025-08" db="UniProtKB">
        <authorList>
            <consortium name="RefSeq"/>
        </authorList>
    </citation>
    <scope>IDENTIFICATION</scope>
</reference>
<dbReference type="SMART" id="SM00451">
    <property type="entry name" value="ZnF_U1"/>
    <property type="match status" value="1"/>
</dbReference>
<keyword evidence="1 4" id="KW-0479">Metal-binding</keyword>
<keyword evidence="2 4" id="KW-0863">Zinc-finger</keyword>
<sequence>MSKRYYCDYCEKTMVSSPSIIKTHVKGVVHQKLVSAHYQHFKDPETILKEESCKKPCTRFPRGECNFGGICRFSHYTPEQINALRDYVASKYNNLNEASQPSFQDLYQRLQGEKSIKTDSDDQNTVIYDESGVTHVLPWTYNPVLDNYGELPLSIRRLKSEDFVNASLVEWG</sequence>
<gene>
    <name evidence="7" type="primary">LOC112049802</name>
</gene>
<dbReference type="InterPro" id="IPR013085">
    <property type="entry name" value="U1-CZ_Znf_C2H2"/>
</dbReference>
<dbReference type="InterPro" id="IPR003604">
    <property type="entry name" value="Matrin/U1-like-C_Znf_C2H2"/>
</dbReference>
<dbReference type="GO" id="GO:0003676">
    <property type="term" value="F:nucleic acid binding"/>
    <property type="evidence" value="ECO:0007669"/>
    <property type="project" value="InterPro"/>
</dbReference>
<evidence type="ECO:0000313" key="6">
    <source>
        <dbReference type="Proteomes" id="UP001652582"/>
    </source>
</evidence>
<dbReference type="GO" id="GO:0008270">
    <property type="term" value="F:zinc ion binding"/>
    <property type="evidence" value="ECO:0007669"/>
    <property type="project" value="UniProtKB-KW"/>
</dbReference>
<dbReference type="KEGG" id="bany:112049802"/>
<evidence type="ECO:0000256" key="2">
    <source>
        <dbReference type="ARBA" id="ARBA00022771"/>
    </source>
</evidence>
<evidence type="ECO:0000313" key="7">
    <source>
        <dbReference type="RefSeq" id="XP_023943608.1"/>
    </source>
</evidence>
<dbReference type="GeneID" id="112049802"/>
<dbReference type="PROSITE" id="PS50103">
    <property type="entry name" value="ZF_C3H1"/>
    <property type="match status" value="1"/>
</dbReference>
<protein>
    <submittedName>
        <fullName evidence="7">Zinc finger matrin-type protein 5 isoform X1</fullName>
    </submittedName>
</protein>
<evidence type="ECO:0000256" key="3">
    <source>
        <dbReference type="ARBA" id="ARBA00022833"/>
    </source>
</evidence>
<evidence type="ECO:0000256" key="1">
    <source>
        <dbReference type="ARBA" id="ARBA00022723"/>
    </source>
</evidence>
<dbReference type="Pfam" id="PF06220">
    <property type="entry name" value="zf-U1"/>
    <property type="match status" value="1"/>
</dbReference>
<dbReference type="RefSeq" id="XP_023943608.1">
    <property type="nucleotide sequence ID" value="XM_024087840.2"/>
</dbReference>
<dbReference type="GO" id="GO:0005689">
    <property type="term" value="C:U12-type spliceosomal complex"/>
    <property type="evidence" value="ECO:0007669"/>
    <property type="project" value="TreeGrafter"/>
</dbReference>
<dbReference type="OrthoDB" id="2417221at2759"/>
<dbReference type="InterPro" id="IPR000571">
    <property type="entry name" value="Znf_CCCH"/>
</dbReference>
<keyword evidence="6" id="KW-1185">Reference proteome</keyword>
<feature type="zinc finger region" description="C3H1-type" evidence="4">
    <location>
        <begin position="51"/>
        <end position="78"/>
    </location>
</feature>
<dbReference type="InterPro" id="IPR036236">
    <property type="entry name" value="Znf_C2H2_sf"/>
</dbReference>
<feature type="domain" description="C3H1-type" evidence="5">
    <location>
        <begin position="51"/>
        <end position="78"/>
    </location>
</feature>